<dbReference type="EMBL" id="DF237452">
    <property type="protein sequence ID" value="GAQ89255.1"/>
    <property type="molecule type" value="Genomic_DNA"/>
</dbReference>
<dbReference type="Gene3D" id="3.10.450.50">
    <property type="match status" value="1"/>
</dbReference>
<dbReference type="SUPFAM" id="SSF54427">
    <property type="entry name" value="NTF2-like"/>
    <property type="match status" value="1"/>
</dbReference>
<evidence type="ECO:0000313" key="1">
    <source>
        <dbReference type="EMBL" id="GAQ89255.1"/>
    </source>
</evidence>
<dbReference type="Proteomes" id="UP000054558">
    <property type="component" value="Unassembled WGS sequence"/>
</dbReference>
<accession>A0A1Y1IE68</accession>
<proteinExistence type="predicted"/>
<reference evidence="1 2" key="1">
    <citation type="journal article" date="2014" name="Nat. Commun.">
        <title>Klebsormidium flaccidum genome reveals primary factors for plant terrestrial adaptation.</title>
        <authorList>
            <person name="Hori K."/>
            <person name="Maruyama F."/>
            <person name="Fujisawa T."/>
            <person name="Togashi T."/>
            <person name="Yamamoto N."/>
            <person name="Seo M."/>
            <person name="Sato S."/>
            <person name="Yamada T."/>
            <person name="Mori H."/>
            <person name="Tajima N."/>
            <person name="Moriyama T."/>
            <person name="Ikeuchi M."/>
            <person name="Watanabe M."/>
            <person name="Wada H."/>
            <person name="Kobayashi K."/>
            <person name="Saito M."/>
            <person name="Masuda T."/>
            <person name="Sasaki-Sekimoto Y."/>
            <person name="Mashiguchi K."/>
            <person name="Awai K."/>
            <person name="Shimojima M."/>
            <person name="Masuda S."/>
            <person name="Iwai M."/>
            <person name="Nobusawa T."/>
            <person name="Narise T."/>
            <person name="Kondo S."/>
            <person name="Saito H."/>
            <person name="Sato R."/>
            <person name="Murakawa M."/>
            <person name="Ihara Y."/>
            <person name="Oshima-Yamada Y."/>
            <person name="Ohtaka K."/>
            <person name="Satoh M."/>
            <person name="Sonobe K."/>
            <person name="Ishii M."/>
            <person name="Ohtani R."/>
            <person name="Kanamori-Sato M."/>
            <person name="Honoki R."/>
            <person name="Miyazaki D."/>
            <person name="Mochizuki H."/>
            <person name="Umetsu J."/>
            <person name="Higashi K."/>
            <person name="Shibata D."/>
            <person name="Kamiya Y."/>
            <person name="Sato N."/>
            <person name="Nakamura Y."/>
            <person name="Tabata S."/>
            <person name="Ida S."/>
            <person name="Kurokawa K."/>
            <person name="Ohta H."/>
        </authorList>
    </citation>
    <scope>NUCLEOTIDE SEQUENCE [LARGE SCALE GENOMIC DNA]</scope>
    <source>
        <strain evidence="1 2">NIES-2285</strain>
    </source>
</reference>
<dbReference type="AlphaFoldDB" id="A0A1Y1IE68"/>
<evidence type="ECO:0000313" key="2">
    <source>
        <dbReference type="Proteomes" id="UP000054558"/>
    </source>
</evidence>
<organism evidence="1 2">
    <name type="scientific">Klebsormidium nitens</name>
    <name type="common">Green alga</name>
    <name type="synonym">Ulothrix nitens</name>
    <dbReference type="NCBI Taxonomy" id="105231"/>
    <lineage>
        <taxon>Eukaryota</taxon>
        <taxon>Viridiplantae</taxon>
        <taxon>Streptophyta</taxon>
        <taxon>Klebsormidiophyceae</taxon>
        <taxon>Klebsormidiales</taxon>
        <taxon>Klebsormidiaceae</taxon>
        <taxon>Klebsormidium</taxon>
    </lineage>
</organism>
<name>A0A1Y1IE68_KLENI</name>
<keyword evidence="2" id="KW-1185">Reference proteome</keyword>
<protein>
    <submittedName>
        <fullName evidence="1">Uncharacterized protein</fullName>
    </submittedName>
</protein>
<dbReference type="InterPro" id="IPR032710">
    <property type="entry name" value="NTF2-like_dom_sf"/>
</dbReference>
<sequence>MRTGQCKVVARLAQGKLGHAKLSLFVLLFLVGTDLTQGLIQLYHRGEGGGGGGVEAMVSKAELQHADLQPARTEIASEARDTVPRTLSQQLLSFQSSVSLRGSELLSSLLKQRTFTGKPQTGEQLEIEDGDSLVLKSSSLDVALQEQLRKLNQVLATGNVQELLRFCAPNVKVDAPGRPRVQGHGAALVFALQTLFMEKGHRSVIQEEVIQLREVRLKGQNDPDTSRFLLTRNSFPVMNGRGVTQGGKAVILWQLLPGLAQTEANLESEADDAKGRLMIRWWIWNDDGDSVSASLRSPQGTIGGVRRGGMERQAAEELESSSLRSLYCSLRERWSDFNHALTRGDLTGCLDLTSPDTVIMPPGNPALRGSELKEVCEAFVQAGVTQQVDINEALLFKGRRIVRGAGSSSYTKVKYFVLENDAFINSYIQSNVTEVGKQVIFWEVHPGKSAEGSNRSPLSKGNLKWGWSIWNSDEPGNT</sequence>
<gene>
    <name evidence="1" type="ORF">KFL_005030070</name>
</gene>